<evidence type="ECO:0000256" key="3">
    <source>
        <dbReference type="RuleBase" id="RU366020"/>
    </source>
</evidence>
<evidence type="ECO:0000259" key="5">
    <source>
        <dbReference type="PROSITE" id="PS51746"/>
    </source>
</evidence>
<dbReference type="InterPro" id="IPR039123">
    <property type="entry name" value="PPTC7"/>
</dbReference>
<protein>
    <recommendedName>
        <fullName evidence="3">Protein phosphatase</fullName>
        <ecNumber evidence="3">3.1.3.16</ecNumber>
    </recommendedName>
</protein>
<feature type="compositionally biased region" description="Basic and acidic residues" evidence="4">
    <location>
        <begin position="328"/>
        <end position="339"/>
    </location>
</feature>
<dbReference type="PANTHER" id="PTHR12320:SF1">
    <property type="entry name" value="PROTEIN PHOSPHATASE PTC7 HOMOLOG"/>
    <property type="match status" value="1"/>
</dbReference>
<comment type="cofactor">
    <cofactor evidence="3">
        <name>Mg(2+)</name>
        <dbReference type="ChEBI" id="CHEBI:18420"/>
    </cofactor>
</comment>
<comment type="similarity">
    <text evidence="3">Belongs to the PP2C family.</text>
</comment>
<dbReference type="SUPFAM" id="SSF81606">
    <property type="entry name" value="PP2C-like"/>
    <property type="match status" value="1"/>
</dbReference>
<dbReference type="InterPro" id="IPR036457">
    <property type="entry name" value="PPM-type-like_dom_sf"/>
</dbReference>
<evidence type="ECO:0000256" key="2">
    <source>
        <dbReference type="ARBA" id="ARBA00048336"/>
    </source>
</evidence>
<evidence type="ECO:0000256" key="4">
    <source>
        <dbReference type="SAM" id="MobiDB-lite"/>
    </source>
</evidence>
<keyword evidence="3" id="KW-0378">Hydrolase</keyword>
<dbReference type="PANTHER" id="PTHR12320">
    <property type="entry name" value="PROTEIN PHOSPHATASE 2C"/>
    <property type="match status" value="1"/>
</dbReference>
<keyword evidence="3" id="KW-0460">Magnesium</keyword>
<keyword evidence="3" id="KW-0479">Metal-binding</keyword>
<dbReference type="SMART" id="SM00331">
    <property type="entry name" value="PP2C_SIG"/>
    <property type="match status" value="1"/>
</dbReference>
<evidence type="ECO:0000313" key="6">
    <source>
        <dbReference type="EMBL" id="JAT53455.1"/>
    </source>
</evidence>
<dbReference type="GO" id="GO:0046872">
    <property type="term" value="F:metal ion binding"/>
    <property type="evidence" value="ECO:0007669"/>
    <property type="project" value="UniProtKB-UniRule"/>
</dbReference>
<gene>
    <name evidence="6" type="primary">Os10g0370000_1</name>
    <name evidence="6" type="ORF">g.83751</name>
</gene>
<dbReference type="GO" id="GO:0004722">
    <property type="term" value="F:protein serine/threonine phosphatase activity"/>
    <property type="evidence" value="ECO:0007669"/>
    <property type="project" value="UniProtKB-EC"/>
</dbReference>
<dbReference type="AlphaFoldDB" id="A0A1D1YFP3"/>
<comment type="catalytic activity">
    <reaction evidence="1 3">
        <text>O-phospho-L-seryl-[protein] + H2O = L-seryl-[protein] + phosphate</text>
        <dbReference type="Rhea" id="RHEA:20629"/>
        <dbReference type="Rhea" id="RHEA-COMP:9863"/>
        <dbReference type="Rhea" id="RHEA-COMP:11604"/>
        <dbReference type="ChEBI" id="CHEBI:15377"/>
        <dbReference type="ChEBI" id="CHEBI:29999"/>
        <dbReference type="ChEBI" id="CHEBI:43474"/>
        <dbReference type="ChEBI" id="CHEBI:83421"/>
        <dbReference type="EC" id="3.1.3.16"/>
    </reaction>
</comment>
<dbReference type="PROSITE" id="PS51746">
    <property type="entry name" value="PPM_2"/>
    <property type="match status" value="1"/>
</dbReference>
<dbReference type="CDD" id="cd00143">
    <property type="entry name" value="PP2Cc"/>
    <property type="match status" value="1"/>
</dbReference>
<feature type="domain" description="PPM-type phosphatase" evidence="5">
    <location>
        <begin position="425"/>
        <end position="663"/>
    </location>
</feature>
<feature type="region of interest" description="Disordered" evidence="4">
    <location>
        <begin position="292"/>
        <end position="339"/>
    </location>
</feature>
<name>A0A1D1YFP3_9ARAE</name>
<dbReference type="Gene3D" id="3.60.40.10">
    <property type="entry name" value="PPM-type phosphatase domain"/>
    <property type="match status" value="2"/>
</dbReference>
<keyword evidence="3" id="KW-0904">Protein phosphatase</keyword>
<reference evidence="6" key="1">
    <citation type="submission" date="2015-07" db="EMBL/GenBank/DDBJ databases">
        <title>Transcriptome Assembly of Anthurium amnicola.</title>
        <authorList>
            <person name="Suzuki J."/>
        </authorList>
    </citation>
    <scope>NUCLEOTIDE SEQUENCE</scope>
</reference>
<evidence type="ECO:0000256" key="1">
    <source>
        <dbReference type="ARBA" id="ARBA00047761"/>
    </source>
</evidence>
<dbReference type="SMART" id="SM00332">
    <property type="entry name" value="PP2Cc"/>
    <property type="match status" value="1"/>
</dbReference>
<comment type="catalytic activity">
    <reaction evidence="2 3">
        <text>O-phospho-L-threonyl-[protein] + H2O = L-threonyl-[protein] + phosphate</text>
        <dbReference type="Rhea" id="RHEA:47004"/>
        <dbReference type="Rhea" id="RHEA-COMP:11060"/>
        <dbReference type="Rhea" id="RHEA-COMP:11605"/>
        <dbReference type="ChEBI" id="CHEBI:15377"/>
        <dbReference type="ChEBI" id="CHEBI:30013"/>
        <dbReference type="ChEBI" id="CHEBI:43474"/>
        <dbReference type="ChEBI" id="CHEBI:61977"/>
        <dbReference type="EC" id="3.1.3.16"/>
    </reaction>
</comment>
<accession>A0A1D1YFP3</accession>
<keyword evidence="3" id="KW-0464">Manganese</keyword>
<dbReference type="InterPro" id="IPR001932">
    <property type="entry name" value="PPM-type_phosphatase-like_dom"/>
</dbReference>
<organism evidence="6">
    <name type="scientific">Anthurium amnicola</name>
    <dbReference type="NCBI Taxonomy" id="1678845"/>
    <lineage>
        <taxon>Eukaryota</taxon>
        <taxon>Viridiplantae</taxon>
        <taxon>Streptophyta</taxon>
        <taxon>Embryophyta</taxon>
        <taxon>Tracheophyta</taxon>
        <taxon>Spermatophyta</taxon>
        <taxon>Magnoliopsida</taxon>
        <taxon>Liliopsida</taxon>
        <taxon>Araceae</taxon>
        <taxon>Pothoideae</taxon>
        <taxon>Potheae</taxon>
        <taxon>Anthurium</taxon>
    </lineage>
</organism>
<sequence>MAPPRPLRPHWSSSPPLVLSLRFPLYPLPMGGRIPVLTPASSGAALVLLLLTTGWVVVSAACSDGSVVFRFGVATNKNEAGAGGGMGAEAVEVIPEPFDGGNGASWGSAGGLRSGSDVERLQITVEEKGLGMAMCEAPVVEAEEGVDGEAGSSVLAKEGARSAGVLSVDHDQIMRSVNAVESSCRLQEKEDSLGKMEKLESVVDGESEMDGTESGNGWYMLEEKRDSDSVLGKLELEGGDGAAGDVVVNEAEEPLVGGGGSFLNKVNLEQEVESNHGSDMIAAGVGEIVQEGGSPASLREPLAPQDDDHGEETVTARPDVAGVQDGDQEAHSVSQDDKELLQDEEMSNFDMERLKKLELQDVKMNPVTVETTDHTDQLLVAENNELKGQGFDVHNSGSALGTEDNRSTAVPIEDMTVSTPIYVLSSGAAMLPHPSKALTGGEDAYFVASKNWLGVADGVGQWSLEGINAGLFARELMENCAKLVSNCQGVSAAKPAQILSQSAMDSQSPGSSTVLVALFDGQVLHVANIGDSGFIIIRNGMVLQRSTPMVYGFNFPLQIERGDDPSKLIEVYSVDLEEGDIVIMATDGLFDNLYEQEIVAIVSKSFQAHLKPTEVAELLAMRAQEIGRSPSTRSPFADAAHAAGYPGFTGGKLDDVTVIVSIVQSL</sequence>
<proteinExistence type="inferred from homology"/>
<comment type="cofactor">
    <cofactor evidence="3">
        <name>Mn(2+)</name>
        <dbReference type="ChEBI" id="CHEBI:29035"/>
    </cofactor>
</comment>
<dbReference type="EC" id="3.1.3.16" evidence="3"/>
<dbReference type="Pfam" id="PF13672">
    <property type="entry name" value="PP2C_2"/>
    <property type="match status" value="1"/>
</dbReference>
<dbReference type="EMBL" id="GDJX01014481">
    <property type="protein sequence ID" value="JAT53455.1"/>
    <property type="molecule type" value="Transcribed_RNA"/>
</dbReference>